<comment type="subcellular location">
    <subcellularLocation>
        <location evidence="1">Membrane</location>
        <topology evidence="1">Multi-pass membrane protein</topology>
    </subcellularLocation>
</comment>
<protein>
    <submittedName>
        <fullName evidence="5">Fatty acid hydroxylase superfamily</fullName>
    </submittedName>
</protein>
<dbReference type="GO" id="GO:0008610">
    <property type="term" value="P:lipid biosynthetic process"/>
    <property type="evidence" value="ECO:0007669"/>
    <property type="project" value="InterPro"/>
</dbReference>
<dbReference type="GO" id="GO:0016020">
    <property type="term" value="C:membrane"/>
    <property type="evidence" value="ECO:0007669"/>
    <property type="project" value="UniProtKB-SubCell"/>
</dbReference>
<dbReference type="PANTHER" id="PTHR35732:SF1">
    <property type="entry name" value="OS10G0545100 PROTEIN"/>
    <property type="match status" value="1"/>
</dbReference>
<dbReference type="Pfam" id="PF04116">
    <property type="entry name" value="FA_hydroxylase"/>
    <property type="match status" value="1"/>
</dbReference>
<organism evidence="5 6">
    <name type="scientific">Musa troglodytarum</name>
    <name type="common">fe'i banana</name>
    <dbReference type="NCBI Taxonomy" id="320322"/>
    <lineage>
        <taxon>Eukaryota</taxon>
        <taxon>Viridiplantae</taxon>
        <taxon>Streptophyta</taxon>
        <taxon>Embryophyta</taxon>
        <taxon>Tracheophyta</taxon>
        <taxon>Spermatophyta</taxon>
        <taxon>Magnoliopsida</taxon>
        <taxon>Liliopsida</taxon>
        <taxon>Zingiberales</taxon>
        <taxon>Musaceae</taxon>
        <taxon>Musa</taxon>
    </lineage>
</organism>
<keyword evidence="3" id="KW-0472">Membrane</keyword>
<evidence type="ECO:0000256" key="3">
    <source>
        <dbReference type="SAM" id="Phobius"/>
    </source>
</evidence>
<dbReference type="PANTHER" id="PTHR35732">
    <property type="entry name" value="OS10G0545100 PROTEIN"/>
    <property type="match status" value="1"/>
</dbReference>
<name>A0A9E7FX24_9LILI</name>
<keyword evidence="6" id="KW-1185">Reference proteome</keyword>
<accession>A0A9E7FX24</accession>
<gene>
    <name evidence="5" type="ORF">MUK42_19989</name>
</gene>
<comment type="similarity">
    <text evidence="2">Belongs to the sterol desaturase family.</text>
</comment>
<dbReference type="InterPro" id="IPR016621">
    <property type="entry name" value="UCP014543"/>
</dbReference>
<feature type="domain" description="Fatty acid hydroxylase" evidence="4">
    <location>
        <begin position="426"/>
        <end position="560"/>
    </location>
</feature>
<evidence type="ECO:0000313" key="5">
    <source>
        <dbReference type="EMBL" id="URE03955.1"/>
    </source>
</evidence>
<evidence type="ECO:0000256" key="1">
    <source>
        <dbReference type="ARBA" id="ARBA00004141"/>
    </source>
</evidence>
<evidence type="ECO:0000313" key="6">
    <source>
        <dbReference type="Proteomes" id="UP001055439"/>
    </source>
</evidence>
<reference evidence="5" key="1">
    <citation type="submission" date="2022-05" db="EMBL/GenBank/DDBJ databases">
        <title>The Musa troglodytarum L. genome provides insights into the mechanism of non-climacteric behaviour and enrichment of carotenoids.</title>
        <authorList>
            <person name="Wang J."/>
        </authorList>
    </citation>
    <scope>NUCLEOTIDE SEQUENCE</scope>
    <source>
        <tissue evidence="5">Leaf</tissue>
    </source>
</reference>
<keyword evidence="3" id="KW-0812">Transmembrane</keyword>
<dbReference type="GO" id="GO:0016491">
    <property type="term" value="F:oxidoreductase activity"/>
    <property type="evidence" value="ECO:0007669"/>
    <property type="project" value="InterPro"/>
</dbReference>
<keyword evidence="3" id="KW-1133">Transmembrane helix</keyword>
<dbReference type="Proteomes" id="UP001055439">
    <property type="component" value="Chromosome 5"/>
</dbReference>
<sequence length="650" mass="72497">MASCPLRVEGQGNGYYIYGVQLQGSIVFRSILQYPRKHYFCNRLLLCFHFASLFAKSIPTELAEDPKFVPLSADDPIYGPPALLLMGFEEDEMEKIQMLLKELDGEFLKVIYCTEDMIKQTVWDAMHTEQINLADVKIAKSLPRLCILSGLSGEEMIMFIDAFPETGLQPAVFAALVPNSADKLLGDVIDEIMGDHEMMISAVSKAVKLVLATIASLCGTNRCRDFPLPTISVQIHPIASLTSCSFPPPSVPPPPALIGEAKALKARPFLIIPTFPGAGVPLADSSGLPSPLPPDMLPYATLEDAEAALGRSLTAAEALWFRYSARMPDYRLYCHNILFLLVIFSLAPLPLTLIELCLPAAVSPYKLQPKVRLPAASFFRCYKDVMRVFIFIVGPLQLSSYPTVKLVGIRTGLPLPSLWEVAAQLAVYFLVEDYGNYWIHRLMHGKWGYEKIHHVHHEFTAPIGFAAPYAHWAEVLLLGIPSFVGPAIAPCHMITFWLWIALRQLEAIETHSGYDFPLSPTKFIPFYGGAEYHDYHHYVGGQSQSNFASVFTYCDYIYGTDKGYRYHKAYLTKLKEQQGNGHLNGEVNGFNYNQKSESRTVVSFHPSHAILISFHDGGIRQGDGLGEWLCNFLGSAAPYVYFCYLMVHCL</sequence>
<evidence type="ECO:0000259" key="4">
    <source>
        <dbReference type="Pfam" id="PF04116"/>
    </source>
</evidence>
<dbReference type="Pfam" id="PF12646">
    <property type="entry name" value="DUF3783"/>
    <property type="match status" value="1"/>
</dbReference>
<dbReference type="OrthoDB" id="1658724at2759"/>
<proteinExistence type="inferred from homology"/>
<dbReference type="InterPro" id="IPR006694">
    <property type="entry name" value="Fatty_acid_hydroxylase"/>
</dbReference>
<dbReference type="EMBL" id="CP097507">
    <property type="protein sequence ID" value="URE03955.1"/>
    <property type="molecule type" value="Genomic_DNA"/>
</dbReference>
<dbReference type="GO" id="GO:0005506">
    <property type="term" value="F:iron ion binding"/>
    <property type="evidence" value="ECO:0007669"/>
    <property type="project" value="InterPro"/>
</dbReference>
<dbReference type="AlphaFoldDB" id="A0A9E7FX24"/>
<feature type="transmembrane region" description="Helical" evidence="3">
    <location>
        <begin position="337"/>
        <end position="362"/>
    </location>
</feature>
<evidence type="ECO:0000256" key="2">
    <source>
        <dbReference type="ARBA" id="ARBA00009324"/>
    </source>
</evidence>